<dbReference type="NCBIfam" id="TIGR00041">
    <property type="entry name" value="DTMP_kinase"/>
    <property type="match status" value="1"/>
</dbReference>
<dbReference type="GO" id="GO:0005829">
    <property type="term" value="C:cytosol"/>
    <property type="evidence" value="ECO:0007669"/>
    <property type="project" value="TreeGrafter"/>
</dbReference>
<keyword evidence="14" id="KW-1185">Reference proteome</keyword>
<dbReference type="GO" id="GO:0004798">
    <property type="term" value="F:dTMP kinase activity"/>
    <property type="evidence" value="ECO:0007669"/>
    <property type="project" value="UniProtKB-UniRule"/>
</dbReference>
<evidence type="ECO:0000256" key="7">
    <source>
        <dbReference type="ARBA" id="ARBA00022777"/>
    </source>
</evidence>
<dbReference type="OrthoDB" id="9774907at2"/>
<dbReference type="Gene3D" id="3.40.50.300">
    <property type="entry name" value="P-loop containing nucleotide triphosphate hydrolases"/>
    <property type="match status" value="1"/>
</dbReference>
<feature type="domain" description="Thymidylate kinase-like" evidence="12">
    <location>
        <begin position="9"/>
        <end position="197"/>
    </location>
</feature>
<dbReference type="GO" id="GO:0006227">
    <property type="term" value="P:dUDP biosynthetic process"/>
    <property type="evidence" value="ECO:0007669"/>
    <property type="project" value="TreeGrafter"/>
</dbReference>
<keyword evidence="7 11" id="KW-0418">Kinase</keyword>
<keyword evidence="6 11" id="KW-0547">Nucleotide-binding</keyword>
<dbReference type="InterPro" id="IPR018094">
    <property type="entry name" value="Thymidylate_kinase"/>
</dbReference>
<evidence type="ECO:0000256" key="11">
    <source>
        <dbReference type="HAMAP-Rule" id="MF_00165"/>
    </source>
</evidence>
<comment type="similarity">
    <text evidence="1 11">Belongs to the thymidylate kinase family.</text>
</comment>
<protein>
    <recommendedName>
        <fullName evidence="3 11">Thymidylate kinase</fullName>
        <ecNumber evidence="2 11">2.7.4.9</ecNumber>
    </recommendedName>
    <alternativeName>
        <fullName evidence="11">dTMP kinase</fullName>
    </alternativeName>
</protein>
<dbReference type="PANTHER" id="PTHR10344">
    <property type="entry name" value="THYMIDYLATE KINASE"/>
    <property type="match status" value="1"/>
</dbReference>
<dbReference type="InterPro" id="IPR018095">
    <property type="entry name" value="Thymidylate_kin_CS"/>
</dbReference>
<feature type="binding site" evidence="11">
    <location>
        <begin position="11"/>
        <end position="18"/>
    </location>
    <ligand>
        <name>ATP</name>
        <dbReference type="ChEBI" id="CHEBI:30616"/>
    </ligand>
</feature>
<evidence type="ECO:0000256" key="9">
    <source>
        <dbReference type="ARBA" id="ARBA00048743"/>
    </source>
</evidence>
<dbReference type="PANTHER" id="PTHR10344:SF4">
    <property type="entry name" value="UMP-CMP KINASE 2, MITOCHONDRIAL"/>
    <property type="match status" value="1"/>
</dbReference>
<dbReference type="InterPro" id="IPR039430">
    <property type="entry name" value="Thymidylate_kin-like_dom"/>
</dbReference>
<evidence type="ECO:0000313" key="14">
    <source>
        <dbReference type="Proteomes" id="UP000198304"/>
    </source>
</evidence>
<dbReference type="Pfam" id="PF02223">
    <property type="entry name" value="Thymidylate_kin"/>
    <property type="match status" value="1"/>
</dbReference>
<dbReference type="FunFam" id="3.40.50.300:FF:000225">
    <property type="entry name" value="Thymidylate kinase"/>
    <property type="match status" value="1"/>
</dbReference>
<evidence type="ECO:0000256" key="10">
    <source>
        <dbReference type="ARBA" id="ARBA00057735"/>
    </source>
</evidence>
<dbReference type="SUPFAM" id="SSF52540">
    <property type="entry name" value="P-loop containing nucleoside triphosphate hydrolases"/>
    <property type="match status" value="1"/>
</dbReference>
<dbReference type="GO" id="GO:0006233">
    <property type="term" value="P:dTDP biosynthetic process"/>
    <property type="evidence" value="ECO:0007669"/>
    <property type="project" value="InterPro"/>
</dbReference>
<evidence type="ECO:0000256" key="8">
    <source>
        <dbReference type="ARBA" id="ARBA00022840"/>
    </source>
</evidence>
<proteinExistence type="inferred from homology"/>
<dbReference type="CDD" id="cd01672">
    <property type="entry name" value="TMPK"/>
    <property type="match status" value="1"/>
</dbReference>
<comment type="catalytic activity">
    <reaction evidence="9 11">
        <text>dTMP + ATP = dTDP + ADP</text>
        <dbReference type="Rhea" id="RHEA:13517"/>
        <dbReference type="ChEBI" id="CHEBI:30616"/>
        <dbReference type="ChEBI" id="CHEBI:58369"/>
        <dbReference type="ChEBI" id="CHEBI:63528"/>
        <dbReference type="ChEBI" id="CHEBI:456216"/>
        <dbReference type="EC" id="2.7.4.9"/>
    </reaction>
</comment>
<dbReference type="PROSITE" id="PS01331">
    <property type="entry name" value="THYMIDYLATE_KINASE"/>
    <property type="match status" value="1"/>
</dbReference>
<evidence type="ECO:0000256" key="2">
    <source>
        <dbReference type="ARBA" id="ARBA00012980"/>
    </source>
</evidence>
<keyword evidence="8 11" id="KW-0067">ATP-binding</keyword>
<dbReference type="EMBL" id="FZOJ01000010">
    <property type="protein sequence ID" value="SNS45694.1"/>
    <property type="molecule type" value="Genomic_DNA"/>
</dbReference>
<organism evidence="13 14">
    <name type="scientific">Anaerovirgula multivorans</name>
    <dbReference type="NCBI Taxonomy" id="312168"/>
    <lineage>
        <taxon>Bacteria</taxon>
        <taxon>Bacillati</taxon>
        <taxon>Bacillota</taxon>
        <taxon>Clostridia</taxon>
        <taxon>Peptostreptococcales</taxon>
        <taxon>Natronincolaceae</taxon>
        <taxon>Anaerovirgula</taxon>
    </lineage>
</organism>
<dbReference type="Proteomes" id="UP000198304">
    <property type="component" value="Unassembled WGS sequence"/>
</dbReference>
<keyword evidence="4 11" id="KW-0808">Transferase</keyword>
<evidence type="ECO:0000256" key="5">
    <source>
        <dbReference type="ARBA" id="ARBA00022727"/>
    </source>
</evidence>
<dbReference type="GO" id="GO:0006235">
    <property type="term" value="P:dTTP biosynthetic process"/>
    <property type="evidence" value="ECO:0007669"/>
    <property type="project" value="UniProtKB-UniRule"/>
</dbReference>
<comment type="function">
    <text evidence="10 11">Phosphorylation of dTMP to form dTDP in both de novo and salvage pathways of dTTP synthesis.</text>
</comment>
<gene>
    <name evidence="11" type="primary">tmk</name>
    <name evidence="13" type="ORF">SAMN05446037_1010110</name>
</gene>
<dbReference type="EC" id="2.7.4.9" evidence="2 11"/>
<reference evidence="14" key="1">
    <citation type="submission" date="2017-06" db="EMBL/GenBank/DDBJ databases">
        <authorList>
            <person name="Varghese N."/>
            <person name="Submissions S."/>
        </authorList>
    </citation>
    <scope>NUCLEOTIDE SEQUENCE [LARGE SCALE GENOMIC DNA]</scope>
    <source>
        <strain evidence="14">SCA</strain>
    </source>
</reference>
<dbReference type="HAMAP" id="MF_00165">
    <property type="entry name" value="Thymidylate_kinase"/>
    <property type="match status" value="1"/>
</dbReference>
<evidence type="ECO:0000259" key="12">
    <source>
        <dbReference type="Pfam" id="PF02223"/>
    </source>
</evidence>
<evidence type="ECO:0000256" key="3">
    <source>
        <dbReference type="ARBA" id="ARBA00017144"/>
    </source>
</evidence>
<dbReference type="GO" id="GO:0005524">
    <property type="term" value="F:ATP binding"/>
    <property type="evidence" value="ECO:0007669"/>
    <property type="project" value="UniProtKB-UniRule"/>
</dbReference>
<dbReference type="InterPro" id="IPR027417">
    <property type="entry name" value="P-loop_NTPase"/>
</dbReference>
<accession>A0A239EPA1</accession>
<dbReference type="AlphaFoldDB" id="A0A239EPA1"/>
<dbReference type="RefSeq" id="WP_089283149.1">
    <property type="nucleotide sequence ID" value="NZ_FZOJ01000010.1"/>
</dbReference>
<evidence type="ECO:0000256" key="1">
    <source>
        <dbReference type="ARBA" id="ARBA00009776"/>
    </source>
</evidence>
<evidence type="ECO:0000256" key="4">
    <source>
        <dbReference type="ARBA" id="ARBA00022679"/>
    </source>
</evidence>
<evidence type="ECO:0000313" key="13">
    <source>
        <dbReference type="EMBL" id="SNS45694.1"/>
    </source>
</evidence>
<name>A0A239EPA1_9FIRM</name>
<evidence type="ECO:0000256" key="6">
    <source>
        <dbReference type="ARBA" id="ARBA00022741"/>
    </source>
</evidence>
<keyword evidence="5 11" id="KW-0545">Nucleotide biosynthesis</keyword>
<sequence length="209" mass="23395">MKTGLFISIEGLDGAGKSTQMAFMEKFFQQRGFEVLLTREPGGTIIGEKIRDIILDRQHQEMADTTEALLYAASRAQHVKELIVPALQEEKVVLCDRFVDSSIAYQGGARGLGQEAVKAINDFATQGLKPDLTIFFDISPETSLKRIDSKKVDRLEQEKIDFHMTVYNTYLDLAKKDPSRMKVVKADRGITAISKDIEDLLLQLIDAAK</sequence>